<name>A0AA41UGR9_9HYPH</name>
<evidence type="ECO:0000256" key="2">
    <source>
        <dbReference type="SAM" id="MobiDB-lite"/>
    </source>
</evidence>
<comment type="caution">
    <text evidence="3">The sequence shown here is derived from an EMBL/GenBank/DDBJ whole genome shotgun (WGS) entry which is preliminary data.</text>
</comment>
<feature type="compositionally biased region" description="Low complexity" evidence="2">
    <location>
        <begin position="73"/>
        <end position="97"/>
    </location>
</feature>
<proteinExistence type="predicted"/>
<dbReference type="Proteomes" id="UP001156140">
    <property type="component" value="Unassembled WGS sequence"/>
</dbReference>
<sequence length="291" mass="29916">MKSIRLLPVVVFASLALLAFKTIGLVTSGSYVLTGTSSAVAAGGGAAEPAPGETLTIPPEPTLEDKAPTLSDGAPTMPLAAPAAAGGHGEGAPAPATEGEHGAEPAAAEAPPAVDAVATGAPDMTAEAPAAQPEGQQIGETERTILNRLAERRSELNGIEGELATRQQLVEAAERKLAERTAALEAIEARINGLVDQQKSIDEAQFKSLVSMYENMKPADAAKIFDALDIDVLLRVAKAINPRKMAPIMAKMNPTVAQVLTVKLAAVNPVTQPTTMASTDLNAELPQIVGQ</sequence>
<organism evidence="3 4">
    <name type="scientific">Paradevosia shaoguanensis</name>
    <dbReference type="NCBI Taxonomy" id="1335043"/>
    <lineage>
        <taxon>Bacteria</taxon>
        <taxon>Pseudomonadati</taxon>
        <taxon>Pseudomonadota</taxon>
        <taxon>Alphaproteobacteria</taxon>
        <taxon>Hyphomicrobiales</taxon>
        <taxon>Devosiaceae</taxon>
        <taxon>Paradevosia</taxon>
    </lineage>
</organism>
<evidence type="ECO:0000313" key="3">
    <source>
        <dbReference type="EMBL" id="MCI0127661.1"/>
    </source>
</evidence>
<keyword evidence="4" id="KW-1185">Reference proteome</keyword>
<feature type="region of interest" description="Disordered" evidence="2">
    <location>
        <begin position="41"/>
        <end position="111"/>
    </location>
</feature>
<accession>A0AA41UGR9</accession>
<gene>
    <name evidence="3" type="ORF">ML536_12580</name>
</gene>
<keyword evidence="1" id="KW-0175">Coiled coil</keyword>
<feature type="compositionally biased region" description="Low complexity" evidence="2">
    <location>
        <begin position="41"/>
        <end position="53"/>
    </location>
</feature>
<protein>
    <recommendedName>
        <fullName evidence="5">Magnesium transporter MgtE intracellular domain-containing protein</fullName>
    </recommendedName>
</protein>
<dbReference type="RefSeq" id="WP_281736072.1">
    <property type="nucleotide sequence ID" value="NZ_JAKETQ010000001.1"/>
</dbReference>
<evidence type="ECO:0008006" key="5">
    <source>
        <dbReference type="Google" id="ProtNLM"/>
    </source>
</evidence>
<dbReference type="AlphaFoldDB" id="A0AA41UGR9"/>
<dbReference type="Gene3D" id="1.25.60.10">
    <property type="entry name" value="MgtE N-terminal domain-like"/>
    <property type="match status" value="1"/>
</dbReference>
<dbReference type="SUPFAM" id="SSF158791">
    <property type="entry name" value="MgtE N-terminal domain-like"/>
    <property type="match status" value="1"/>
</dbReference>
<reference evidence="3" key="1">
    <citation type="submission" date="2022-03" db="EMBL/GenBank/DDBJ databases">
        <title>The complete genome sequence of a Methyloterrigena soli.</title>
        <authorList>
            <person name="Zi Z."/>
        </authorList>
    </citation>
    <scope>NUCLEOTIDE SEQUENCE</scope>
    <source>
        <strain evidence="3">M48</strain>
    </source>
</reference>
<feature type="coiled-coil region" evidence="1">
    <location>
        <begin position="156"/>
        <end position="190"/>
    </location>
</feature>
<evidence type="ECO:0000313" key="4">
    <source>
        <dbReference type="Proteomes" id="UP001156140"/>
    </source>
</evidence>
<evidence type="ECO:0000256" key="1">
    <source>
        <dbReference type="SAM" id="Coils"/>
    </source>
</evidence>
<dbReference type="EMBL" id="JALAZD010000001">
    <property type="protein sequence ID" value="MCI0127661.1"/>
    <property type="molecule type" value="Genomic_DNA"/>
</dbReference>
<dbReference type="InterPro" id="IPR038076">
    <property type="entry name" value="MgtE_N_sf"/>
</dbReference>